<dbReference type="AlphaFoldDB" id="A0A6V1P304"/>
<feature type="transmembrane region" description="Helical" evidence="7">
    <location>
        <begin position="264"/>
        <end position="288"/>
    </location>
</feature>
<evidence type="ECO:0000256" key="4">
    <source>
        <dbReference type="ARBA" id="ARBA00023136"/>
    </source>
</evidence>
<feature type="transmembrane region" description="Helical" evidence="7">
    <location>
        <begin position="358"/>
        <end position="376"/>
    </location>
</feature>
<keyword evidence="3 7" id="KW-1133">Transmembrane helix</keyword>
<feature type="binding site" evidence="5">
    <location>
        <position position="414"/>
    </location>
    <ligand>
        <name>Zn(2+)</name>
        <dbReference type="ChEBI" id="CHEBI:29105"/>
    </ligand>
</feature>
<keyword evidence="5" id="KW-0862">Zinc</keyword>
<evidence type="ECO:0000256" key="7">
    <source>
        <dbReference type="SAM" id="Phobius"/>
    </source>
</evidence>
<evidence type="ECO:0000256" key="1">
    <source>
        <dbReference type="ARBA" id="ARBA00004141"/>
    </source>
</evidence>
<keyword evidence="5" id="KW-0479">Metal-binding</keyword>
<feature type="region of interest" description="Disordered" evidence="6">
    <location>
        <begin position="1"/>
        <end position="33"/>
    </location>
</feature>
<dbReference type="Gene3D" id="3.80.10.10">
    <property type="entry name" value="Ribonuclease Inhibitor"/>
    <property type="match status" value="1"/>
</dbReference>
<dbReference type="PANTHER" id="PTHR20855:SF3">
    <property type="entry name" value="LD03007P"/>
    <property type="match status" value="1"/>
</dbReference>
<feature type="binding site" evidence="5">
    <location>
        <position position="286"/>
    </location>
    <ligand>
        <name>Zn(2+)</name>
        <dbReference type="ChEBI" id="CHEBI:29105"/>
    </ligand>
</feature>
<dbReference type="InterPro" id="IPR004254">
    <property type="entry name" value="AdipoR/HlyIII-related"/>
</dbReference>
<sequence>MSQISNGPTSSNKSSGDEAEEESDLLRTPSLHRHYKPQRIDEGDLYIENCQRFHVNVDPSVVITLKTSWHVLKPTKAFCEGSMLPLFDILSTNTFIKKLDLEGAGMVSNSNAGPGNGNSNARILGLILRKNTTITELNLSRTGLDDDGVIEVCKGLGANPAVRRLRLARNNFGERGAEAVRAALAANGSLEWLDLSRNALGFTSVHRLMSCPCNRLRKKDMDIEGNFVFEEVLNAMSHAIGFVAAAIGAATLLGEAYATGSARHIWACAIYSSCLMFLYISSTLYHSFFMLPLTNKILKICDHCAIYTLIAGTYSPLMMIGLRHSPTAVVVVIMEWLLCFLGCVFSISVPLGTRLSRVVEMTVYLVMGLMVLAVWPEFKTAIPAPAVELVKWGGVVYITGILFYVLDKKKPIFHSVWHMFVLIASILHWFSVYKYVLPMNIL</sequence>
<evidence type="ECO:0000256" key="5">
    <source>
        <dbReference type="PIRSR" id="PIRSR604254-1"/>
    </source>
</evidence>
<evidence type="ECO:0000256" key="3">
    <source>
        <dbReference type="ARBA" id="ARBA00022989"/>
    </source>
</evidence>
<feature type="transmembrane region" description="Helical" evidence="7">
    <location>
        <begin position="328"/>
        <end position="351"/>
    </location>
</feature>
<dbReference type="Pfam" id="PF13516">
    <property type="entry name" value="LRR_6"/>
    <property type="match status" value="1"/>
</dbReference>
<evidence type="ECO:0000256" key="2">
    <source>
        <dbReference type="ARBA" id="ARBA00022692"/>
    </source>
</evidence>
<dbReference type="Pfam" id="PF03006">
    <property type="entry name" value="HlyIII"/>
    <property type="match status" value="1"/>
</dbReference>
<keyword evidence="2 7" id="KW-0812">Transmembrane</keyword>
<accession>A0A6V1P304</accession>
<dbReference type="SMART" id="SM00368">
    <property type="entry name" value="LRR_RI"/>
    <property type="match status" value="2"/>
</dbReference>
<dbReference type="SUPFAM" id="SSF52047">
    <property type="entry name" value="RNI-like"/>
    <property type="match status" value="1"/>
</dbReference>
<dbReference type="GO" id="GO:0016020">
    <property type="term" value="C:membrane"/>
    <property type="evidence" value="ECO:0007669"/>
    <property type="project" value="UniProtKB-SubCell"/>
</dbReference>
<proteinExistence type="predicted"/>
<comment type="subcellular location">
    <subcellularLocation>
        <location evidence="1">Membrane</location>
        <topology evidence="1">Multi-pass membrane protein</topology>
    </subcellularLocation>
</comment>
<organism evidence="8">
    <name type="scientific">Heterosigma akashiwo</name>
    <name type="common">Chromophytic alga</name>
    <name type="synonym">Heterosigma carterae</name>
    <dbReference type="NCBI Taxonomy" id="2829"/>
    <lineage>
        <taxon>Eukaryota</taxon>
        <taxon>Sar</taxon>
        <taxon>Stramenopiles</taxon>
        <taxon>Ochrophyta</taxon>
        <taxon>Raphidophyceae</taxon>
        <taxon>Chattonellales</taxon>
        <taxon>Chattonellaceae</taxon>
        <taxon>Heterosigma</taxon>
    </lineage>
</organism>
<evidence type="ECO:0000256" key="6">
    <source>
        <dbReference type="SAM" id="MobiDB-lite"/>
    </source>
</evidence>
<reference evidence="8" key="1">
    <citation type="submission" date="2021-01" db="EMBL/GenBank/DDBJ databases">
        <authorList>
            <person name="Corre E."/>
            <person name="Pelletier E."/>
            <person name="Niang G."/>
            <person name="Scheremetjew M."/>
            <person name="Finn R."/>
            <person name="Kale V."/>
            <person name="Holt S."/>
            <person name="Cochrane G."/>
            <person name="Meng A."/>
            <person name="Brown T."/>
            <person name="Cohen L."/>
        </authorList>
    </citation>
    <scope>NUCLEOTIDE SEQUENCE</scope>
    <source>
        <strain evidence="8">CCMP3107</strain>
    </source>
</reference>
<evidence type="ECO:0008006" key="9">
    <source>
        <dbReference type="Google" id="ProtNLM"/>
    </source>
</evidence>
<evidence type="ECO:0000313" key="8">
    <source>
        <dbReference type="EMBL" id="CAE0627207.1"/>
    </source>
</evidence>
<gene>
    <name evidence="8" type="ORF">HAKA00212_LOCUS5885</name>
</gene>
<feature type="compositionally biased region" description="Polar residues" evidence="6">
    <location>
        <begin position="1"/>
        <end position="14"/>
    </location>
</feature>
<dbReference type="GO" id="GO:0046872">
    <property type="term" value="F:metal ion binding"/>
    <property type="evidence" value="ECO:0007669"/>
    <property type="project" value="UniProtKB-KW"/>
</dbReference>
<protein>
    <recommendedName>
        <fullName evidence="9">Hemolysin III</fullName>
    </recommendedName>
</protein>
<name>A0A6V1P304_HETAK</name>
<feature type="transmembrane region" description="Helical" evidence="7">
    <location>
        <begin position="382"/>
        <end position="404"/>
    </location>
</feature>
<dbReference type="PANTHER" id="PTHR20855">
    <property type="entry name" value="ADIPOR/PROGESTIN RECEPTOR-RELATED"/>
    <property type="match status" value="1"/>
</dbReference>
<dbReference type="InterPro" id="IPR001611">
    <property type="entry name" value="Leu-rich_rpt"/>
</dbReference>
<keyword evidence="4 7" id="KW-0472">Membrane</keyword>
<dbReference type="EMBL" id="HBIU01012943">
    <property type="protein sequence ID" value="CAE0627207.1"/>
    <property type="molecule type" value="Transcribed_RNA"/>
</dbReference>
<dbReference type="InterPro" id="IPR032675">
    <property type="entry name" value="LRR_dom_sf"/>
</dbReference>
<feature type="binding site" evidence="5">
    <location>
        <position position="418"/>
    </location>
    <ligand>
        <name>Zn(2+)</name>
        <dbReference type="ChEBI" id="CHEBI:29105"/>
    </ligand>
</feature>
<feature type="transmembrane region" description="Helical" evidence="7">
    <location>
        <begin position="239"/>
        <end position="258"/>
    </location>
</feature>
<feature type="transmembrane region" description="Helical" evidence="7">
    <location>
        <begin position="416"/>
        <end position="436"/>
    </location>
</feature>